<evidence type="ECO:0000313" key="4">
    <source>
        <dbReference type="Proteomes" id="UP000242519"/>
    </source>
</evidence>
<proteinExistence type="predicted"/>
<evidence type="ECO:0000256" key="2">
    <source>
        <dbReference type="SAM" id="SignalP"/>
    </source>
</evidence>
<gene>
    <name evidence="3" type="ORF">B2J93_5889</name>
</gene>
<dbReference type="InParanoid" id="A0A218ZBV2"/>
<keyword evidence="4" id="KW-1185">Reference proteome</keyword>
<comment type="caution">
    <text evidence="3">The sequence shown here is derived from an EMBL/GenBank/DDBJ whole genome shotgun (WGS) entry which is preliminary data.</text>
</comment>
<dbReference type="Proteomes" id="UP000242519">
    <property type="component" value="Unassembled WGS sequence"/>
</dbReference>
<protein>
    <submittedName>
        <fullName evidence="3">Uncharacterized protein</fullName>
    </submittedName>
</protein>
<evidence type="ECO:0000256" key="1">
    <source>
        <dbReference type="SAM" id="MobiDB-lite"/>
    </source>
</evidence>
<dbReference type="OrthoDB" id="4662630at2759"/>
<feature type="region of interest" description="Disordered" evidence="1">
    <location>
        <begin position="410"/>
        <end position="443"/>
    </location>
</feature>
<organism evidence="3 4">
    <name type="scientific">Diplocarpon coronariae</name>
    <dbReference type="NCBI Taxonomy" id="2795749"/>
    <lineage>
        <taxon>Eukaryota</taxon>
        <taxon>Fungi</taxon>
        <taxon>Dikarya</taxon>
        <taxon>Ascomycota</taxon>
        <taxon>Pezizomycotina</taxon>
        <taxon>Leotiomycetes</taxon>
        <taxon>Helotiales</taxon>
        <taxon>Drepanopezizaceae</taxon>
        <taxon>Diplocarpon</taxon>
    </lineage>
</organism>
<feature type="compositionally biased region" description="Basic residues" evidence="1">
    <location>
        <begin position="410"/>
        <end position="422"/>
    </location>
</feature>
<dbReference type="AlphaFoldDB" id="A0A218ZBV2"/>
<evidence type="ECO:0000313" key="3">
    <source>
        <dbReference type="EMBL" id="OWP04993.1"/>
    </source>
</evidence>
<dbReference type="STRING" id="503106.A0A218ZBV2"/>
<keyword evidence="2" id="KW-0732">Signal</keyword>
<reference evidence="3 4" key="1">
    <citation type="submission" date="2017-04" db="EMBL/GenBank/DDBJ databases">
        <title>Draft genome sequence of Marssonina coronaria NL1: causal agent of apple blotch.</title>
        <authorList>
            <person name="Cheng Q."/>
        </authorList>
    </citation>
    <scope>NUCLEOTIDE SEQUENCE [LARGE SCALE GENOMIC DNA]</scope>
    <source>
        <strain evidence="3 4">NL1</strain>
    </source>
</reference>
<sequence>MKKFAVWTLVAATLARGSHCPGGSAPKCDPANMERETKPWKCPAGFEARQVENGCWKCLRKIEQEEPACVNMMPDPAASGGARCCDPEAEVESWYDESKGIGGCCPKGHVFLPSSTGRGASGGCCIPGYSFDGSQCIPPKREPERPVNPPPQKPIGGEHPHTSCQCPKLPAPGTGAALCPQCQDKPFCPGVDADGIPTIGIEFGKCYVLYWPDGKQLGRSRDGGGQYNSKPHFADLPFKICSSEFNCKPGGPVRVHEPWTMKDTMQVGHHTWTDGRDAWVSKNQVHERVVDNKAHASSFSGMPSCLDGKYGICMDGFEKGLGSACPVEDKGIWSGIPNTKTCTRFIFKEINCYDTFDQYKATFNKNLLVRIIMTRPLPANDYHELRYFLSPVSESSSGCRLLLQGATKSRARRSRVPAHRRGAFVAETDPRGGRPAPSSSPSP</sequence>
<dbReference type="EMBL" id="MZNU01000084">
    <property type="protein sequence ID" value="OWP04993.1"/>
    <property type="molecule type" value="Genomic_DNA"/>
</dbReference>
<name>A0A218ZBV2_9HELO</name>
<feature type="chain" id="PRO_5013392990" evidence="2">
    <location>
        <begin position="18"/>
        <end position="443"/>
    </location>
</feature>
<accession>A0A218ZBV2</accession>
<feature type="signal peptide" evidence="2">
    <location>
        <begin position="1"/>
        <end position="17"/>
    </location>
</feature>